<dbReference type="Proteomes" id="UP000603369">
    <property type="component" value="Unassembled WGS sequence"/>
</dbReference>
<organism evidence="2 3">
    <name type="scientific">Corynebacterium tuberculostearicum</name>
    <dbReference type="NCBI Taxonomy" id="38304"/>
    <lineage>
        <taxon>Bacteria</taxon>
        <taxon>Bacillati</taxon>
        <taxon>Actinomycetota</taxon>
        <taxon>Actinomycetes</taxon>
        <taxon>Mycobacteriales</taxon>
        <taxon>Corynebacteriaceae</taxon>
        <taxon>Corynebacterium</taxon>
    </lineage>
</organism>
<accession>A0A8I1LA88</accession>
<keyword evidence="3" id="KW-1185">Reference proteome</keyword>
<feature type="domain" description="Cysteine-rich" evidence="1">
    <location>
        <begin position="3"/>
        <end position="84"/>
    </location>
</feature>
<dbReference type="InterPro" id="IPR004017">
    <property type="entry name" value="Cys_rich_dom"/>
</dbReference>
<sequence length="261" mass="28480">MRIALFSTCIGDALFPDVQKATALVLSRLGHEVVFPEEQTCCGQMHINTGYQKETLGMIRSYADAFADPSIDYVVAASGSCVGAVREQHERIADRYGSSADVDGARKTTQKTLDLPEFLVDVEGVTNVGAFFPHRVTYHSSCHGLRFLKLGDRPMQLLQEVEGIELVTLPNKEECCGFGGTFAIKNAEVSRAMVTDKTRHIKETEAEFVTGGDSSCLMNIGGALSRQRSGVRAVHMAEILASTKEHPWTPTSAAYSKETML</sequence>
<gene>
    <name evidence="2" type="ORF">JDP02_00560</name>
</gene>
<dbReference type="PANTHER" id="PTHR30296">
    <property type="entry name" value="UNCHARACTERIZED PROTEIN YKGE"/>
    <property type="match status" value="1"/>
</dbReference>
<feature type="domain" description="Cysteine-rich" evidence="1">
    <location>
        <begin position="136"/>
        <end position="220"/>
    </location>
</feature>
<protein>
    <submittedName>
        <fullName evidence="2">(Fe-S)-binding protein</fullName>
    </submittedName>
</protein>
<dbReference type="Pfam" id="PF02754">
    <property type="entry name" value="CCG"/>
    <property type="match status" value="2"/>
</dbReference>
<dbReference type="EMBL" id="JAEHFL010000001">
    <property type="protein sequence ID" value="MBK3427010.1"/>
    <property type="molecule type" value="Genomic_DNA"/>
</dbReference>
<comment type="caution">
    <text evidence="2">The sequence shown here is derived from an EMBL/GenBank/DDBJ whole genome shotgun (WGS) entry which is preliminary data.</text>
</comment>
<evidence type="ECO:0000313" key="3">
    <source>
        <dbReference type="Proteomes" id="UP000603369"/>
    </source>
</evidence>
<evidence type="ECO:0000313" key="2">
    <source>
        <dbReference type="EMBL" id="MBK3427010.1"/>
    </source>
</evidence>
<evidence type="ECO:0000259" key="1">
    <source>
        <dbReference type="Pfam" id="PF02754"/>
    </source>
</evidence>
<dbReference type="AlphaFoldDB" id="A0A8I1LA88"/>
<dbReference type="RefSeq" id="WP_150851124.1">
    <property type="nucleotide sequence ID" value="NZ_CP073092.1"/>
</dbReference>
<dbReference type="PANTHER" id="PTHR30296:SF0">
    <property type="entry name" value="LACTATE UTILIZATION PROTEIN A"/>
    <property type="match status" value="1"/>
</dbReference>
<dbReference type="GO" id="GO:0005829">
    <property type="term" value="C:cytosol"/>
    <property type="evidence" value="ECO:0007669"/>
    <property type="project" value="TreeGrafter"/>
</dbReference>
<dbReference type="GO" id="GO:0016491">
    <property type="term" value="F:oxidoreductase activity"/>
    <property type="evidence" value="ECO:0007669"/>
    <property type="project" value="UniProtKB-ARBA"/>
</dbReference>
<proteinExistence type="predicted"/>
<reference evidence="2 3" key="1">
    <citation type="submission" date="2020-12" db="EMBL/GenBank/DDBJ databases">
        <title>Draft genome sequence of the commensal strain Corynebacterium tuberculostearicum MFP09/CIP 102622 isolated from human skin.</title>
        <authorList>
            <person name="Boukerb A.M."/>
            <person name="Janvier X."/>
            <person name="Feuilloley M.G.J."/>
            <person name="Groboillot A."/>
        </authorList>
    </citation>
    <scope>NUCLEOTIDE SEQUENCE [LARGE SCALE GENOMIC DNA]</scope>
    <source>
        <strain evidence="2 3">CIP 102622</strain>
    </source>
</reference>
<name>A0A8I1LA88_9CORY</name>